<dbReference type="PANTHER" id="PTHR45953:SF1">
    <property type="entry name" value="IDURONATE 2-SULFATASE"/>
    <property type="match status" value="1"/>
</dbReference>
<evidence type="ECO:0000256" key="6">
    <source>
        <dbReference type="ARBA" id="ARBA00022837"/>
    </source>
</evidence>
<keyword evidence="10" id="KW-1185">Reference proteome</keyword>
<proteinExistence type="inferred from homology"/>
<evidence type="ECO:0000313" key="10">
    <source>
        <dbReference type="Proteomes" id="UP001164746"/>
    </source>
</evidence>
<keyword evidence="4 7" id="KW-0732">Signal</keyword>
<dbReference type="EMBL" id="CP111026">
    <property type="protein sequence ID" value="WAR28360.1"/>
    <property type="molecule type" value="Genomic_DNA"/>
</dbReference>
<gene>
    <name evidence="9" type="ORF">MAR_014064</name>
</gene>
<dbReference type="CDD" id="cd16030">
    <property type="entry name" value="iduronate-2-sulfatase"/>
    <property type="match status" value="1"/>
</dbReference>
<keyword evidence="6" id="KW-0106">Calcium</keyword>
<keyword evidence="5" id="KW-0378">Hydrolase</keyword>
<accession>A0ABY7G1M1</accession>
<evidence type="ECO:0000259" key="8">
    <source>
        <dbReference type="Pfam" id="PF00884"/>
    </source>
</evidence>
<evidence type="ECO:0000256" key="5">
    <source>
        <dbReference type="ARBA" id="ARBA00022801"/>
    </source>
</evidence>
<evidence type="ECO:0000256" key="4">
    <source>
        <dbReference type="ARBA" id="ARBA00022729"/>
    </source>
</evidence>
<protein>
    <submittedName>
        <fullName evidence="9">IDS-like protein</fullName>
    </submittedName>
</protein>
<dbReference type="InterPro" id="IPR017850">
    <property type="entry name" value="Alkaline_phosphatase_core_sf"/>
</dbReference>
<dbReference type="Proteomes" id="UP001164746">
    <property type="component" value="Chromosome 15"/>
</dbReference>
<comment type="similarity">
    <text evidence="2">Belongs to the sulfatase family.</text>
</comment>
<dbReference type="Pfam" id="PF00884">
    <property type="entry name" value="Sulfatase"/>
    <property type="match status" value="1"/>
</dbReference>
<name>A0ABY7G1M1_MYAAR</name>
<dbReference type="PANTHER" id="PTHR45953">
    <property type="entry name" value="IDURONATE 2-SULFATASE"/>
    <property type="match status" value="1"/>
</dbReference>
<dbReference type="InterPro" id="IPR024607">
    <property type="entry name" value="Sulfatase_CS"/>
</dbReference>
<dbReference type="PROSITE" id="PS00523">
    <property type="entry name" value="SULFATASE_1"/>
    <property type="match status" value="1"/>
</dbReference>
<dbReference type="InterPro" id="IPR035874">
    <property type="entry name" value="IDS"/>
</dbReference>
<evidence type="ECO:0000256" key="1">
    <source>
        <dbReference type="ARBA" id="ARBA00001913"/>
    </source>
</evidence>
<evidence type="ECO:0000256" key="2">
    <source>
        <dbReference type="ARBA" id="ARBA00008779"/>
    </source>
</evidence>
<evidence type="ECO:0000256" key="3">
    <source>
        <dbReference type="ARBA" id="ARBA00022723"/>
    </source>
</evidence>
<dbReference type="Gene3D" id="3.40.720.10">
    <property type="entry name" value="Alkaline Phosphatase, subunit A"/>
    <property type="match status" value="1"/>
</dbReference>
<evidence type="ECO:0000256" key="7">
    <source>
        <dbReference type="SAM" id="SignalP"/>
    </source>
</evidence>
<reference evidence="9" key="1">
    <citation type="submission" date="2022-11" db="EMBL/GenBank/DDBJ databases">
        <title>Centuries of genome instability and evolution in soft-shell clam transmissible cancer (bioRxiv).</title>
        <authorList>
            <person name="Hart S.F.M."/>
            <person name="Yonemitsu M.A."/>
            <person name="Giersch R.M."/>
            <person name="Beal B.F."/>
            <person name="Arriagada G."/>
            <person name="Davis B.W."/>
            <person name="Ostrander E.A."/>
            <person name="Goff S.P."/>
            <person name="Metzger M.J."/>
        </authorList>
    </citation>
    <scope>NUCLEOTIDE SEQUENCE</scope>
    <source>
        <strain evidence="9">MELC-2E11</strain>
        <tissue evidence="9">Siphon/mantle</tissue>
    </source>
</reference>
<keyword evidence="3" id="KW-0479">Metal-binding</keyword>
<feature type="domain" description="Sulfatase N-terminal" evidence="8">
    <location>
        <begin position="22"/>
        <end position="366"/>
    </location>
</feature>
<comment type="cofactor">
    <cofactor evidence="1">
        <name>Ca(2+)</name>
        <dbReference type="ChEBI" id="CHEBI:29108"/>
    </cofactor>
</comment>
<feature type="chain" id="PRO_5045818971" evidence="7">
    <location>
        <begin position="21"/>
        <end position="502"/>
    </location>
</feature>
<sequence length="502" mass="56451">MNRAHTLLFLLYGFFLQCGARKNVLFIIVDDLRPDLGCFRGADFPTHDDPPPHTPHMDALAGSSLLVRRAYVQQAVCSPSRTSFLTGYILLITHFRSAGGNFTTLPQYFRNHGRRSIGIGKIFHQGIKDPLSWSEPDIYPGSSNWDRQNASWQFVPDNLLHANPLIDYKIAQSATKKLGEFATGGKYAHTPFFLAVGFIRPHLPFVSPASFGDLYPLNTLKLPSNNKAPVGMPEVAWFKSNEIRTQYEDIHRSSFTGEINNTIPNNIALDLRRAYYSAVSWVDSQVGVVLDELNRLGLADSTVISLVGDHGWQLGEHGIWGKSTNFELATHAPMILKIPGLTDSGLSTRRIVEFVDLFPTLVEAVGLPKVSICPENSAHVSTCTEGESFMPLVHNTSADWKHVAFSQYQRHQHRTNIMGYSLRTERYRYTEWPEFSYQTFKPDWTKLHGVELYDHTVDPDENHNRADDTAYATLRANLSWRLHAGWRHASPSLHQAGPALVG</sequence>
<dbReference type="SUPFAM" id="SSF53649">
    <property type="entry name" value="Alkaline phosphatase-like"/>
    <property type="match status" value="1"/>
</dbReference>
<feature type="signal peptide" evidence="7">
    <location>
        <begin position="1"/>
        <end position="20"/>
    </location>
</feature>
<dbReference type="InterPro" id="IPR000917">
    <property type="entry name" value="Sulfatase_N"/>
</dbReference>
<organism evidence="9 10">
    <name type="scientific">Mya arenaria</name>
    <name type="common">Soft-shell clam</name>
    <dbReference type="NCBI Taxonomy" id="6604"/>
    <lineage>
        <taxon>Eukaryota</taxon>
        <taxon>Metazoa</taxon>
        <taxon>Spiralia</taxon>
        <taxon>Lophotrochozoa</taxon>
        <taxon>Mollusca</taxon>
        <taxon>Bivalvia</taxon>
        <taxon>Autobranchia</taxon>
        <taxon>Heteroconchia</taxon>
        <taxon>Euheterodonta</taxon>
        <taxon>Imparidentia</taxon>
        <taxon>Neoheterodontei</taxon>
        <taxon>Myida</taxon>
        <taxon>Myoidea</taxon>
        <taxon>Myidae</taxon>
        <taxon>Mya</taxon>
    </lineage>
</organism>
<evidence type="ECO:0000313" key="9">
    <source>
        <dbReference type="EMBL" id="WAR28360.1"/>
    </source>
</evidence>